<gene>
    <name evidence="2" type="ORF">Syun_020655</name>
</gene>
<organism evidence="2 3">
    <name type="scientific">Stephania yunnanensis</name>
    <dbReference type="NCBI Taxonomy" id="152371"/>
    <lineage>
        <taxon>Eukaryota</taxon>
        <taxon>Viridiplantae</taxon>
        <taxon>Streptophyta</taxon>
        <taxon>Embryophyta</taxon>
        <taxon>Tracheophyta</taxon>
        <taxon>Spermatophyta</taxon>
        <taxon>Magnoliopsida</taxon>
        <taxon>Ranunculales</taxon>
        <taxon>Menispermaceae</taxon>
        <taxon>Menispermoideae</taxon>
        <taxon>Cissampelideae</taxon>
        <taxon>Stephania</taxon>
    </lineage>
</organism>
<feature type="region of interest" description="Disordered" evidence="1">
    <location>
        <begin position="1"/>
        <end position="70"/>
    </location>
</feature>
<reference evidence="2 3" key="1">
    <citation type="submission" date="2024-01" db="EMBL/GenBank/DDBJ databases">
        <title>Genome assemblies of Stephania.</title>
        <authorList>
            <person name="Yang L."/>
        </authorList>
    </citation>
    <scope>NUCLEOTIDE SEQUENCE [LARGE SCALE GENOMIC DNA]</scope>
    <source>
        <strain evidence="2">YNDBR</strain>
        <tissue evidence="2">Leaf</tissue>
    </source>
</reference>
<proteinExistence type="predicted"/>
<dbReference type="Proteomes" id="UP001420932">
    <property type="component" value="Unassembled WGS sequence"/>
</dbReference>
<evidence type="ECO:0000313" key="3">
    <source>
        <dbReference type="Proteomes" id="UP001420932"/>
    </source>
</evidence>
<feature type="compositionally biased region" description="Basic and acidic residues" evidence="1">
    <location>
        <begin position="35"/>
        <end position="70"/>
    </location>
</feature>
<accession>A0AAP0NP33</accession>
<evidence type="ECO:0000256" key="1">
    <source>
        <dbReference type="SAM" id="MobiDB-lite"/>
    </source>
</evidence>
<dbReference type="EMBL" id="JBBNAF010000009">
    <property type="protein sequence ID" value="KAK9113858.1"/>
    <property type="molecule type" value="Genomic_DNA"/>
</dbReference>
<sequence length="96" mass="10471">MAMDSTEVVRRGVRKVKGSGAAAVRRALRDGPTVVREERGDGWSERSADGNERREERRGSEERGATREWEARDVVVVTGDGDGADSALNNLRISSS</sequence>
<comment type="caution">
    <text evidence="2">The sequence shown here is derived from an EMBL/GenBank/DDBJ whole genome shotgun (WGS) entry which is preliminary data.</text>
</comment>
<dbReference type="AlphaFoldDB" id="A0AAP0NP33"/>
<protein>
    <submittedName>
        <fullName evidence="2">Uncharacterized protein</fullName>
    </submittedName>
</protein>
<evidence type="ECO:0000313" key="2">
    <source>
        <dbReference type="EMBL" id="KAK9113858.1"/>
    </source>
</evidence>
<name>A0AAP0NP33_9MAGN</name>
<keyword evidence="3" id="KW-1185">Reference proteome</keyword>